<evidence type="ECO:0000313" key="1">
    <source>
        <dbReference type="EMBL" id="EGJ32028.1"/>
    </source>
</evidence>
<dbReference type="AlphaFoldDB" id="F4XU52"/>
<organism evidence="1 2">
    <name type="scientific">Moorena producens 3L</name>
    <dbReference type="NCBI Taxonomy" id="489825"/>
    <lineage>
        <taxon>Bacteria</taxon>
        <taxon>Bacillati</taxon>
        <taxon>Cyanobacteriota</taxon>
        <taxon>Cyanophyceae</taxon>
        <taxon>Coleofasciculales</taxon>
        <taxon>Coleofasciculaceae</taxon>
        <taxon>Moorena</taxon>
    </lineage>
</organism>
<dbReference type="EMBL" id="GL890930">
    <property type="protein sequence ID" value="EGJ32028.1"/>
    <property type="molecule type" value="Genomic_DNA"/>
</dbReference>
<dbReference type="HOGENOM" id="CLU_3154959_0_0_3"/>
<proteinExistence type="predicted"/>
<reference evidence="2" key="1">
    <citation type="journal article" date="2011" name="Proc. Natl. Acad. Sci. U.S.A.">
        <title>Genomic insights into the physiology and ecology of the marine filamentous cyanobacterium Lyngbya majuscula.</title>
        <authorList>
            <person name="Jones A.C."/>
            <person name="Monroe E.A."/>
            <person name="Podell S."/>
            <person name="Hess W.R."/>
            <person name="Klages S."/>
            <person name="Esquenazi E."/>
            <person name="Niessen S."/>
            <person name="Hoover H."/>
            <person name="Rothmann M."/>
            <person name="Lasken R.S."/>
            <person name="Yates J.R.III."/>
            <person name="Reinhardt R."/>
            <person name="Kube M."/>
            <person name="Burkart M.D."/>
            <person name="Allen E.E."/>
            <person name="Dorrestein P.C."/>
            <person name="Gerwick W.H."/>
            <person name="Gerwick L."/>
        </authorList>
    </citation>
    <scope>NUCLEOTIDE SEQUENCE [LARGE SCALE GENOMIC DNA]</scope>
    <source>
        <strain evidence="2">3L</strain>
    </source>
</reference>
<dbReference type="Proteomes" id="UP000003959">
    <property type="component" value="Unassembled WGS sequence"/>
</dbReference>
<evidence type="ECO:0000313" key="2">
    <source>
        <dbReference type="Proteomes" id="UP000003959"/>
    </source>
</evidence>
<protein>
    <submittedName>
        <fullName evidence="1">Uncharacterized protein</fullName>
    </submittedName>
</protein>
<keyword evidence="2" id="KW-1185">Reference proteome</keyword>
<sequence>MVNLIAEKQCLRKFQVFGEVYNLGARAREVWGVWGPGAGSVGDGGDFD</sequence>
<name>F4XU52_9CYAN</name>
<accession>F4XU52</accession>
<gene>
    <name evidence="1" type="ORF">LYNGBM3L_31900</name>
</gene>